<protein>
    <submittedName>
        <fullName evidence="1">Uncharacterized protein</fullName>
    </submittedName>
</protein>
<gene>
    <name evidence="1" type="ORF">THICB1_130057</name>
</gene>
<comment type="caution">
    <text evidence="1">The sequence shown here is derived from an EMBL/GenBank/DDBJ whole genome shotgun (WGS) entry which is preliminary data.</text>
</comment>
<sequence>MPKGAGHQQLQLSFAFFPELIDIAKSGGGGLRFCRHLAEIQSLMPMDGAPLCPAQIVTRQSVVAVNQTGALPRAQPAHKIGTINLLVKARRCPQDVALHTRRLHEPLHFSQIPAI</sequence>
<proteinExistence type="predicted"/>
<evidence type="ECO:0000313" key="2">
    <source>
        <dbReference type="Proteomes" id="UP000078599"/>
    </source>
</evidence>
<name>A0ABP1Z692_THIA3</name>
<dbReference type="Proteomes" id="UP000078599">
    <property type="component" value="Unassembled WGS sequence"/>
</dbReference>
<accession>A0ABP1Z692</accession>
<evidence type="ECO:0000313" key="1">
    <source>
        <dbReference type="EMBL" id="CQR30019.1"/>
    </source>
</evidence>
<dbReference type="EMBL" id="CTRI01000005">
    <property type="protein sequence ID" value="CQR30019.1"/>
    <property type="molecule type" value="Genomic_DNA"/>
</dbReference>
<keyword evidence="2" id="KW-1185">Reference proteome</keyword>
<reference evidence="1 2" key="1">
    <citation type="submission" date="2015-03" db="EMBL/GenBank/DDBJ databases">
        <authorList>
            <person name="Regsiter A."/>
            <person name="william w."/>
        </authorList>
    </citation>
    <scope>NUCLEOTIDE SEQUENCE [LARGE SCALE GENOMIC DNA]</scope>
    <source>
        <strain evidence="1 2">CB1</strain>
    </source>
</reference>
<organism evidence="1 2">
    <name type="scientific">Thiomonas arsenitoxydans (strain DSM 22701 / CIP 110005 / 3As)</name>
    <dbReference type="NCBI Taxonomy" id="426114"/>
    <lineage>
        <taxon>Bacteria</taxon>
        <taxon>Pseudomonadati</taxon>
        <taxon>Pseudomonadota</taxon>
        <taxon>Betaproteobacteria</taxon>
        <taxon>Burkholderiales</taxon>
        <taxon>Thiomonas</taxon>
    </lineage>
</organism>